<proteinExistence type="inferred from homology"/>
<dbReference type="Gene3D" id="3.40.50.300">
    <property type="entry name" value="P-loop containing nucleotide triphosphate hydrolases"/>
    <property type="match status" value="1"/>
</dbReference>
<dbReference type="PROSITE" id="PS50893">
    <property type="entry name" value="ABC_TRANSPORTER_2"/>
    <property type="match status" value="1"/>
</dbReference>
<evidence type="ECO:0000256" key="4">
    <source>
        <dbReference type="ARBA" id="ARBA00022840"/>
    </source>
</evidence>
<dbReference type="Pfam" id="PF14524">
    <property type="entry name" value="Wzt_C"/>
    <property type="match status" value="1"/>
</dbReference>
<dbReference type="PANTHER" id="PTHR46743">
    <property type="entry name" value="TEICHOIC ACIDS EXPORT ATP-BINDING PROTEIN TAGH"/>
    <property type="match status" value="1"/>
</dbReference>
<evidence type="ECO:0000256" key="2">
    <source>
        <dbReference type="ARBA" id="ARBA00022448"/>
    </source>
</evidence>
<reference evidence="7" key="1">
    <citation type="submission" date="2016-10" db="EMBL/GenBank/DDBJ databases">
        <authorList>
            <person name="Varghese N."/>
            <person name="Submissions S."/>
        </authorList>
    </citation>
    <scope>NUCLEOTIDE SEQUENCE [LARGE SCALE GENOMIC DNA]</scope>
    <source>
        <strain evidence="7">DSM 173</strain>
    </source>
</reference>
<gene>
    <name evidence="6" type="ORF">SAMN05421644_11047</name>
</gene>
<dbReference type="GO" id="GO:0016887">
    <property type="term" value="F:ATP hydrolysis activity"/>
    <property type="evidence" value="ECO:0007669"/>
    <property type="project" value="InterPro"/>
</dbReference>
<evidence type="ECO:0000256" key="1">
    <source>
        <dbReference type="ARBA" id="ARBA00005417"/>
    </source>
</evidence>
<dbReference type="InterPro" id="IPR015860">
    <property type="entry name" value="ABC_transpr_TagH-like"/>
</dbReference>
<evidence type="ECO:0000313" key="6">
    <source>
        <dbReference type="EMBL" id="SDX70864.1"/>
    </source>
</evidence>
<dbReference type="Pfam" id="PF00005">
    <property type="entry name" value="ABC_tran"/>
    <property type="match status" value="1"/>
</dbReference>
<accession>A0A1H3DYW5</accession>
<dbReference type="GO" id="GO:0140359">
    <property type="term" value="F:ABC-type transporter activity"/>
    <property type="evidence" value="ECO:0007669"/>
    <property type="project" value="InterPro"/>
</dbReference>
<dbReference type="Gene3D" id="2.70.50.60">
    <property type="entry name" value="abc- transporter (atp binding component) like domain"/>
    <property type="match status" value="1"/>
</dbReference>
<dbReference type="STRING" id="61595.SAMN05421644_11047"/>
<dbReference type="AlphaFoldDB" id="A0A1H3DYW5"/>
<dbReference type="InterPro" id="IPR050683">
    <property type="entry name" value="Bact_Polysacc_Export_ATP-bd"/>
</dbReference>
<dbReference type="PROSITE" id="PS00211">
    <property type="entry name" value="ABC_TRANSPORTER_1"/>
    <property type="match status" value="1"/>
</dbReference>
<dbReference type="Proteomes" id="UP000198672">
    <property type="component" value="Unassembled WGS sequence"/>
</dbReference>
<dbReference type="SMART" id="SM00382">
    <property type="entry name" value="AAA"/>
    <property type="match status" value="1"/>
</dbReference>
<dbReference type="InterPro" id="IPR029439">
    <property type="entry name" value="Wzt_C"/>
</dbReference>
<evidence type="ECO:0000313" key="7">
    <source>
        <dbReference type="Proteomes" id="UP000198672"/>
    </source>
</evidence>
<dbReference type="EMBL" id="FNOW01000010">
    <property type="protein sequence ID" value="SDX70864.1"/>
    <property type="molecule type" value="Genomic_DNA"/>
</dbReference>
<name>A0A1H3DYW5_ALLWA</name>
<dbReference type="InterPro" id="IPR027417">
    <property type="entry name" value="P-loop_NTPase"/>
</dbReference>
<evidence type="ECO:0000256" key="3">
    <source>
        <dbReference type="ARBA" id="ARBA00022741"/>
    </source>
</evidence>
<feature type="domain" description="ABC transporter" evidence="5">
    <location>
        <begin position="38"/>
        <end position="261"/>
    </location>
</feature>
<evidence type="ECO:0000259" key="5">
    <source>
        <dbReference type="PROSITE" id="PS50893"/>
    </source>
</evidence>
<keyword evidence="2" id="KW-0813">Transport</keyword>
<dbReference type="CDD" id="cd03220">
    <property type="entry name" value="ABC_KpsT_Wzt"/>
    <property type="match status" value="1"/>
</dbReference>
<keyword evidence="4 6" id="KW-0067">ATP-binding</keyword>
<dbReference type="InterPro" id="IPR003439">
    <property type="entry name" value="ABC_transporter-like_ATP-bd"/>
</dbReference>
<comment type="similarity">
    <text evidence="1">Belongs to the ABC transporter superfamily.</text>
</comment>
<dbReference type="InterPro" id="IPR003593">
    <property type="entry name" value="AAA+_ATPase"/>
</dbReference>
<dbReference type="SUPFAM" id="SSF52540">
    <property type="entry name" value="P-loop containing nucleoside triphosphate hydrolases"/>
    <property type="match status" value="1"/>
</dbReference>
<dbReference type="PANTHER" id="PTHR46743:SF2">
    <property type="entry name" value="TEICHOIC ACIDS EXPORT ATP-BINDING PROTEIN TAGH"/>
    <property type="match status" value="1"/>
</dbReference>
<dbReference type="GO" id="GO:0005524">
    <property type="term" value="F:ATP binding"/>
    <property type="evidence" value="ECO:0007669"/>
    <property type="project" value="UniProtKB-KW"/>
</dbReference>
<protein>
    <submittedName>
        <fullName evidence="6">Lipopolysaccharide transport system ATP-binding protein</fullName>
    </submittedName>
</protein>
<keyword evidence="3" id="KW-0547">Nucleotide-binding</keyword>
<dbReference type="CDD" id="cd10147">
    <property type="entry name" value="Wzt_C-like"/>
    <property type="match status" value="1"/>
</dbReference>
<sequence>MSFESSHHADRMIRATDLGKCYQVYDRPEDRLKQPLMARLRRLQGRPPPCYYREFWALREVSLELRRGETLGLIGRNGSGKSTLLQILCGTLTPTMGTVETRGRIAALLELGAGFNPEFTGRENVYLNGGVLGLTPAEVDARFDRIAAFADIGAFIDQPVKTYSSGMFVRLAFAVIAHVDADILIIDEALAVGDGFFAQKCMRFLREFRETGSLLFVSHDVSAVLNLCNRAIWLEQGRVRQEGPAKTVSECYLADISDQQRRELGVSDQNTPAPTSMPIVRSRLPQRDQRLDYLHHSPYRNDIELFAFSPDARAYGAGGAKTVHVELRDAQDAPLSWVIGGSTVQLVIEVTALTDIRRLIVGFFVKDRLGQLLFGDNTDLTRAADPLRLAAGEHAEARFVFDMPILPCGDYAIDIGVAEGTQAEHIHHHWAHDALLFHAHTSSVASGLVGLPMTHIALERIR</sequence>
<dbReference type="InterPro" id="IPR017871">
    <property type="entry name" value="ABC_transporter-like_CS"/>
</dbReference>
<dbReference type="RefSeq" id="WP_245709097.1">
    <property type="nucleotide sequence ID" value="NZ_FNOW01000010.1"/>
</dbReference>
<dbReference type="GO" id="GO:0016020">
    <property type="term" value="C:membrane"/>
    <property type="evidence" value="ECO:0007669"/>
    <property type="project" value="InterPro"/>
</dbReference>
<organism evidence="6 7">
    <name type="scientific">Allochromatium warmingii</name>
    <name type="common">Chromatium warmingii</name>
    <dbReference type="NCBI Taxonomy" id="61595"/>
    <lineage>
        <taxon>Bacteria</taxon>
        <taxon>Pseudomonadati</taxon>
        <taxon>Pseudomonadota</taxon>
        <taxon>Gammaproteobacteria</taxon>
        <taxon>Chromatiales</taxon>
        <taxon>Chromatiaceae</taxon>
        <taxon>Allochromatium</taxon>
    </lineage>
</organism>
<keyword evidence="7" id="KW-1185">Reference proteome</keyword>